<dbReference type="GeneID" id="102818883"/>
<evidence type="ECO:0000256" key="9">
    <source>
        <dbReference type="ARBA" id="ARBA00022963"/>
    </source>
</evidence>
<comment type="catalytic activity">
    <reaction evidence="13">
        <text>1-(9Z-octadecenoyl)-sn-glycero-3-phosphocholine + H2O = sn-glycerol 3-phosphocholine + (9Z)-octadecenoate + H(+)</text>
        <dbReference type="Rhea" id="RHEA:40807"/>
        <dbReference type="ChEBI" id="CHEBI:15377"/>
        <dbReference type="ChEBI" id="CHEBI:15378"/>
        <dbReference type="ChEBI" id="CHEBI:16870"/>
        <dbReference type="ChEBI" id="CHEBI:28610"/>
        <dbReference type="ChEBI" id="CHEBI:30823"/>
    </reaction>
    <physiologicalReaction direction="left-to-right" evidence="13">
        <dbReference type="Rhea" id="RHEA:40808"/>
    </physiologicalReaction>
</comment>
<dbReference type="CDD" id="cd00038">
    <property type="entry name" value="CAP_ED"/>
    <property type="match status" value="3"/>
</dbReference>
<feature type="domain" description="Cyclic nucleotide-binding" evidence="20">
    <location>
        <begin position="143"/>
        <end position="270"/>
    </location>
</feature>
<feature type="region of interest" description="Disordered" evidence="18">
    <location>
        <begin position="308"/>
        <end position="332"/>
    </location>
</feature>
<keyword evidence="5 19" id="KW-0812">Transmembrane</keyword>
<dbReference type="Pfam" id="PF00027">
    <property type="entry name" value="cNMP_binding"/>
    <property type="match status" value="3"/>
</dbReference>
<evidence type="ECO:0000259" key="21">
    <source>
        <dbReference type="PROSITE" id="PS51635"/>
    </source>
</evidence>
<dbReference type="InterPro" id="IPR002641">
    <property type="entry name" value="PNPLA_dom"/>
</dbReference>
<keyword evidence="10 19" id="KW-1133">Transmembrane helix</keyword>
<comment type="catalytic activity">
    <reaction evidence="15">
        <text>a 1-acyl-sn-glycero-3-phosphocholine + H2O = sn-glycerol 3-phosphocholine + a fatty acid + H(+)</text>
        <dbReference type="Rhea" id="RHEA:15177"/>
        <dbReference type="ChEBI" id="CHEBI:15377"/>
        <dbReference type="ChEBI" id="CHEBI:15378"/>
        <dbReference type="ChEBI" id="CHEBI:16870"/>
        <dbReference type="ChEBI" id="CHEBI:28868"/>
        <dbReference type="ChEBI" id="CHEBI:58168"/>
        <dbReference type="EC" id="3.1.1.5"/>
    </reaction>
    <physiologicalReaction direction="left-to-right" evidence="15">
        <dbReference type="Rhea" id="RHEA:15178"/>
    </physiologicalReaction>
</comment>
<dbReference type="FunFam" id="2.60.120.10:FF:000022">
    <property type="entry name" value="Patatin like phospholipase domain containing 7"/>
    <property type="match status" value="1"/>
</dbReference>
<dbReference type="Gene3D" id="3.40.1090.10">
    <property type="entry name" value="Cytosolic phospholipase A2 catalytic domain"/>
    <property type="match status" value="2"/>
</dbReference>
<comment type="catalytic activity">
    <reaction evidence="14">
        <text>1-hexadecanoyl-sn-glycero-3-phosphate + H2O = sn-glycerol 3-phosphate + hexadecanoate + H(+)</text>
        <dbReference type="Rhea" id="RHEA:49092"/>
        <dbReference type="ChEBI" id="CHEBI:7896"/>
        <dbReference type="ChEBI" id="CHEBI:15377"/>
        <dbReference type="ChEBI" id="CHEBI:15378"/>
        <dbReference type="ChEBI" id="CHEBI:57518"/>
        <dbReference type="ChEBI" id="CHEBI:57597"/>
    </reaction>
    <physiologicalReaction direction="left-to-right" evidence="14">
        <dbReference type="Rhea" id="RHEA:49093"/>
    </physiologicalReaction>
</comment>
<dbReference type="FunFam" id="2.60.120.10:FF:000010">
    <property type="entry name" value="neuropathy target esterase isoform X1"/>
    <property type="match status" value="1"/>
</dbReference>
<dbReference type="Pfam" id="PF01734">
    <property type="entry name" value="Patatin"/>
    <property type="match status" value="1"/>
</dbReference>
<evidence type="ECO:0000256" key="15">
    <source>
        <dbReference type="ARBA" id="ARBA00048454"/>
    </source>
</evidence>
<evidence type="ECO:0000256" key="19">
    <source>
        <dbReference type="SAM" id="Phobius"/>
    </source>
</evidence>
<feature type="active site" description="Nucleophile" evidence="17">
    <location>
        <position position="948"/>
    </location>
</feature>
<evidence type="ECO:0000256" key="10">
    <source>
        <dbReference type="ARBA" id="ARBA00022989"/>
    </source>
</evidence>
<dbReference type="PROSITE" id="PS50042">
    <property type="entry name" value="CNMP_BINDING_3"/>
    <property type="match status" value="3"/>
</dbReference>
<keyword evidence="22" id="KW-1185">Reference proteome</keyword>
<dbReference type="PANTHER" id="PTHR14226">
    <property type="entry name" value="NEUROPATHY TARGET ESTERASE/SWISS CHEESE D.MELANOGASTER"/>
    <property type="match status" value="1"/>
</dbReference>
<comment type="similarity">
    <text evidence="2">Belongs to the NTE family.</text>
</comment>
<keyword evidence="12 19" id="KW-0472">Membrane</keyword>
<keyword evidence="8" id="KW-0256">Endoplasmic reticulum</keyword>
<dbReference type="RefSeq" id="XP_006863837.1">
    <property type="nucleotide sequence ID" value="XM_006863775.1"/>
</dbReference>
<keyword evidence="6" id="KW-0677">Repeat</keyword>
<evidence type="ECO:0000256" key="8">
    <source>
        <dbReference type="ARBA" id="ARBA00022824"/>
    </source>
</evidence>
<evidence type="ECO:0000256" key="18">
    <source>
        <dbReference type="SAM" id="MobiDB-lite"/>
    </source>
</evidence>
<evidence type="ECO:0000313" key="23">
    <source>
        <dbReference type="RefSeq" id="XP_006863837.1"/>
    </source>
</evidence>
<dbReference type="InterPro" id="IPR000595">
    <property type="entry name" value="cNMP-bd_dom"/>
</dbReference>
<keyword evidence="9 17" id="KW-0442">Lipid degradation</keyword>
<dbReference type="GO" id="GO:0005789">
    <property type="term" value="C:endoplasmic reticulum membrane"/>
    <property type="evidence" value="ECO:0007669"/>
    <property type="project" value="UniProtKB-SubCell"/>
</dbReference>
<proteinExistence type="inferred from homology"/>
<evidence type="ECO:0000256" key="11">
    <source>
        <dbReference type="ARBA" id="ARBA00023098"/>
    </source>
</evidence>
<evidence type="ECO:0000256" key="2">
    <source>
        <dbReference type="ARBA" id="ARBA00006636"/>
    </source>
</evidence>
<dbReference type="SUPFAM" id="SSF52151">
    <property type="entry name" value="FabD/lysophospholipase-like"/>
    <property type="match status" value="1"/>
</dbReference>
<evidence type="ECO:0000256" key="14">
    <source>
        <dbReference type="ARBA" id="ARBA00048133"/>
    </source>
</evidence>
<feature type="transmembrane region" description="Helical" evidence="19">
    <location>
        <begin position="6"/>
        <end position="30"/>
    </location>
</feature>
<dbReference type="OrthoDB" id="421051at2759"/>
<dbReference type="InterPro" id="IPR050301">
    <property type="entry name" value="NTE"/>
</dbReference>
<keyword evidence="11 17" id="KW-0443">Lipid metabolism</keyword>
<evidence type="ECO:0000256" key="1">
    <source>
        <dbReference type="ARBA" id="ARBA00004643"/>
    </source>
</evidence>
<evidence type="ECO:0000256" key="7">
    <source>
        <dbReference type="ARBA" id="ARBA00022801"/>
    </source>
</evidence>
<dbReference type="EC" id="3.1.1.5" evidence="3"/>
<reference evidence="23" key="1">
    <citation type="submission" date="2025-08" db="UniProtKB">
        <authorList>
            <consortium name="RefSeq"/>
        </authorList>
    </citation>
    <scope>IDENTIFICATION</scope>
    <source>
        <tissue evidence="23">Spleen</tissue>
    </source>
</reference>
<dbReference type="Gene3D" id="2.60.120.10">
    <property type="entry name" value="Jelly Rolls"/>
    <property type="match status" value="3"/>
</dbReference>
<evidence type="ECO:0000256" key="6">
    <source>
        <dbReference type="ARBA" id="ARBA00022737"/>
    </source>
</evidence>
<feature type="region of interest" description="Disordered" evidence="18">
    <location>
        <begin position="1255"/>
        <end position="1308"/>
    </location>
</feature>
<protein>
    <recommendedName>
        <fullName evidence="3">lysophospholipase</fullName>
        <ecNumber evidence="3">3.1.1.5</ecNumber>
    </recommendedName>
</protein>
<comment type="subcellular location">
    <subcellularLocation>
        <location evidence="1">Endoplasmic reticulum membrane</location>
        <topology evidence="1">Single-pass type III membrane protein</topology>
    </subcellularLocation>
</comment>
<dbReference type="FunFam" id="3.40.1090.10:FF:000001">
    <property type="entry name" value="neuropathy target esterase isoform X2"/>
    <property type="match status" value="1"/>
</dbReference>
<dbReference type="InterPro" id="IPR018490">
    <property type="entry name" value="cNMP-bd_dom_sf"/>
</dbReference>
<dbReference type="SUPFAM" id="SSF51206">
    <property type="entry name" value="cAMP-binding domain-like"/>
    <property type="match status" value="3"/>
</dbReference>
<evidence type="ECO:0000256" key="5">
    <source>
        <dbReference type="ARBA" id="ARBA00022692"/>
    </source>
</evidence>
<dbReference type="Pfam" id="PF24179">
    <property type="entry name" value="NTE_Ploop"/>
    <property type="match status" value="1"/>
</dbReference>
<feature type="active site" description="Proton acceptor" evidence="17">
    <location>
        <position position="1068"/>
    </location>
</feature>
<evidence type="ECO:0000256" key="12">
    <source>
        <dbReference type="ARBA" id="ARBA00023136"/>
    </source>
</evidence>
<gene>
    <name evidence="23" type="primary">PNPLA7</name>
</gene>
<organism evidence="22 23">
    <name type="scientific">Chrysochloris asiatica</name>
    <name type="common">Cape golden mole</name>
    <dbReference type="NCBI Taxonomy" id="185453"/>
    <lineage>
        <taxon>Eukaryota</taxon>
        <taxon>Metazoa</taxon>
        <taxon>Chordata</taxon>
        <taxon>Craniata</taxon>
        <taxon>Vertebrata</taxon>
        <taxon>Euteleostomi</taxon>
        <taxon>Mammalia</taxon>
        <taxon>Eutheria</taxon>
        <taxon>Afrotheria</taxon>
        <taxon>Chrysochloridae</taxon>
        <taxon>Chrysochlorinae</taxon>
        <taxon>Chrysochloris</taxon>
    </lineage>
</organism>
<evidence type="ECO:0000313" key="22">
    <source>
        <dbReference type="Proteomes" id="UP000504623"/>
    </source>
</evidence>
<dbReference type="SMART" id="SM00100">
    <property type="entry name" value="cNMP"/>
    <property type="match status" value="3"/>
</dbReference>
<evidence type="ECO:0000256" key="13">
    <source>
        <dbReference type="ARBA" id="ARBA00047314"/>
    </source>
</evidence>
<dbReference type="InterPro" id="IPR014710">
    <property type="entry name" value="RmlC-like_jellyroll"/>
</dbReference>
<evidence type="ECO:0000256" key="4">
    <source>
        <dbReference type="ARBA" id="ARBA00022553"/>
    </source>
</evidence>
<dbReference type="PANTHER" id="PTHR14226:SF23">
    <property type="entry name" value="PATATIN-LIKE PHOSPHOLIPASE DOMAIN-CONTAINING PROTEIN 7"/>
    <property type="match status" value="1"/>
</dbReference>
<dbReference type="CDD" id="cd07225">
    <property type="entry name" value="Pat_PNPLA6_PNPLA7"/>
    <property type="match status" value="1"/>
</dbReference>
<feature type="short sequence motif" description="GXSXG" evidence="17">
    <location>
        <begin position="946"/>
        <end position="950"/>
    </location>
</feature>
<dbReference type="CTD" id="375775"/>
<feature type="domain" description="Cyclic nucleotide-binding" evidence="20">
    <location>
        <begin position="578"/>
        <end position="683"/>
    </location>
</feature>
<keyword evidence="7 17" id="KW-0378">Hydrolase</keyword>
<evidence type="ECO:0000256" key="3">
    <source>
        <dbReference type="ARBA" id="ARBA00013274"/>
    </source>
</evidence>
<dbReference type="GO" id="GO:0016042">
    <property type="term" value="P:lipid catabolic process"/>
    <property type="evidence" value="ECO:0007669"/>
    <property type="project" value="UniProtKB-UniRule"/>
</dbReference>
<sequence length="1308" mass="145187">MEESLQSTVFIGLVIGTVLVLVSGGVFLLYRRMKQSRQLQPASPQYRFRKRDKVMFYGRKIMRKVTTLPNTLVGSGAAPRQRVRKRTKVLSLARRILRFKKEYPTLQPKEPPPSLLEADLTEFDVKSSHLPSEVLYMLKNVRVLGHFEKPLFLELCKHMVFMQLQEGEHMFRPGEPDNSVYVVQDGRLEVCVQDTDGTEVVVKEVLAGDSVHSLLSILDIITGHPAPYKTVSARAAAPSTILRLPAEALQGVFEKYPETLVRVVQIIMVRLQRVTFMALHNYLGLTTELFNPESQAIPLVSVASVAKRQVSGSPDEQPEKPPREAFNPDGGSVRAVGSGLLRRSLSVPLPSASEELEVSAQDKLQKAPVAPAGRSGGPHSDLQAACDRAQASYHADEHTESYVAVKKSVIVSETPSAVFHYSPSSSDEAVASRKTDAIFRAAKQDLLTLMKLDDPSLLDGRVTLLHVPAGTVVSRQGDQDVTILFVVSGLLHVYQRKIDSEEDTCLFITHPGEMVGQLAVLTGEPLIFTIKANRDCCFLSISKADFYEIMRKQPTVVLGVAHTVVKRMSSFVRQIDFALDWMEVEAGRAIYRQGDKSDCTYIVLSGRLRSVIRKDDGKKRLAGEYGRGDLIGVVETLTHQARVTTVHAVRDSELAKLPAGALTSIKRKYPQVVTRLIHLLGEKILGNLQQGTAAGHQHGIPTAGSQWDMGNPASNLATVAIMPVSEDVPLPAFALELQHALRAIGPVLLLTSDNIKQRLGSAALDSVHEYRLSSWLGQQEDIHRIVLYQADSTLTPWTQRCIRQADCILIVGLGEQEPTVGQLEQMLENTAVRAQKQLILLHREDGPEPARTVEWLNMRSWCSGHLHLCCPRRVFSRRSMPKLVEMYERVFQRPPDRHSDFSRLARVLTGNAIALVLGGGGARGCSQVGIIRALAESGIPVDMVGGTSIGAFMGALYSEERNYSRMRIRAKQWAEDTTSMAKTVLDLTYPITSMFSGAGFNSGICSIFKDRQIEDLWLPYFIITTDITASAMRVHRDGSLWRYVRASMSLSGYLPPLCDPKDGHLLMDGGYINNLPADVARSMGAKAVIAIDVGSQDETDLTNYGDSLSGWWLLWKRWNPLATKVKVLNMAEIQTRLAYVCCVRQLERVKSSDYCEYLRPPIDSYGTLDFGKFDEICDVGYQHGRTVFDIWVRSGVLDKMLRDRQETQTKASNVLTCPNASFTDLAEIVSRIEPPKVATVDDESDYQTEYEEELLGAPRDTYADFQSTPAEEDSDSECEPALRHRHHHLASPASSQDFSPPSFSDQDG</sequence>
<feature type="short sequence motif" description="DGA/G" evidence="17">
    <location>
        <begin position="1068"/>
        <end position="1070"/>
    </location>
</feature>
<dbReference type="Proteomes" id="UP000504623">
    <property type="component" value="Unplaced"/>
</dbReference>
<dbReference type="InterPro" id="IPR016035">
    <property type="entry name" value="Acyl_Trfase/lysoPLipase"/>
</dbReference>
<evidence type="ECO:0000256" key="17">
    <source>
        <dbReference type="PROSITE-ProRule" id="PRU01161"/>
    </source>
</evidence>
<comment type="catalytic activity">
    <reaction evidence="16">
        <text>1-hexadecanoyl-sn-glycero-3-phosphocholine + H2O = sn-glycerol 3-phosphocholine + hexadecanoate + H(+)</text>
        <dbReference type="Rhea" id="RHEA:40435"/>
        <dbReference type="ChEBI" id="CHEBI:7896"/>
        <dbReference type="ChEBI" id="CHEBI:15377"/>
        <dbReference type="ChEBI" id="CHEBI:15378"/>
        <dbReference type="ChEBI" id="CHEBI:16870"/>
        <dbReference type="ChEBI" id="CHEBI:72998"/>
    </reaction>
    <physiologicalReaction direction="left-to-right" evidence="16">
        <dbReference type="Rhea" id="RHEA:40436"/>
    </physiologicalReaction>
</comment>
<feature type="domain" description="PNPLA" evidence="21">
    <location>
        <begin position="915"/>
        <end position="1081"/>
    </location>
</feature>
<dbReference type="FunFam" id="2.60.120.10:FF:000012">
    <property type="entry name" value="neuropathy target esterase isoform X2"/>
    <property type="match status" value="1"/>
</dbReference>
<dbReference type="GO" id="GO:0004622">
    <property type="term" value="F:phosphatidylcholine lysophospholipase activity"/>
    <property type="evidence" value="ECO:0007669"/>
    <property type="project" value="UniProtKB-EC"/>
</dbReference>
<feature type="compositionally biased region" description="Low complexity" evidence="18">
    <location>
        <begin position="1290"/>
        <end position="1308"/>
    </location>
</feature>
<dbReference type="PROSITE" id="PS51635">
    <property type="entry name" value="PNPLA"/>
    <property type="match status" value="1"/>
</dbReference>
<evidence type="ECO:0000256" key="16">
    <source>
        <dbReference type="ARBA" id="ARBA00048656"/>
    </source>
</evidence>
<evidence type="ECO:0000259" key="20">
    <source>
        <dbReference type="PROSITE" id="PS50042"/>
    </source>
</evidence>
<accession>A0A9B0WQT4</accession>
<name>A0A9B0WQT4_CHRAS</name>
<feature type="domain" description="Cyclic nucleotide-binding" evidence="20">
    <location>
        <begin position="466"/>
        <end position="550"/>
    </location>
</feature>
<keyword evidence="4" id="KW-0597">Phosphoprotein</keyword>
<dbReference type="InterPro" id="IPR056556">
    <property type="entry name" value="NTE1_P-loop_dom"/>
</dbReference>
<feature type="short sequence motif" description="GXGXXG" evidence="17">
    <location>
        <begin position="919"/>
        <end position="924"/>
    </location>
</feature>